<name>A0ABQ5LP74_9RHOB</name>
<protein>
    <submittedName>
        <fullName evidence="1">2-keto-3-deoxy-galactonokinase</fullName>
    </submittedName>
</protein>
<dbReference type="Gene3D" id="3.30.420.300">
    <property type="entry name" value="2-keto-3-deoxy-galactonokinase, substrate binding domain"/>
    <property type="match status" value="1"/>
</dbReference>
<proteinExistence type="predicted"/>
<dbReference type="InterPro" id="IPR042257">
    <property type="entry name" value="DGOK_C"/>
</dbReference>
<dbReference type="Proteomes" id="UP001144205">
    <property type="component" value="Unassembled WGS sequence"/>
</dbReference>
<accession>A0ABQ5LP74</accession>
<organism evidence="1 2">
    <name type="scientific">Sinisalibacter aestuarii</name>
    <dbReference type="NCBI Taxonomy" id="2949426"/>
    <lineage>
        <taxon>Bacteria</taxon>
        <taxon>Pseudomonadati</taxon>
        <taxon>Pseudomonadota</taxon>
        <taxon>Alphaproteobacteria</taxon>
        <taxon>Rhodobacterales</taxon>
        <taxon>Roseobacteraceae</taxon>
        <taxon>Sinisalibacter</taxon>
    </lineage>
</organism>
<reference evidence="1" key="1">
    <citation type="journal article" date="2023" name="Int. J. Syst. Evol. Microbiol.">
        <title>Sinisalibacter aestuarii sp. nov., isolated from estuarine sediment of the Arakawa River.</title>
        <authorList>
            <person name="Arafat S.T."/>
            <person name="Hirano S."/>
            <person name="Sato A."/>
            <person name="Takeuchi K."/>
            <person name="Yasuda T."/>
            <person name="Terahara T."/>
            <person name="Hamada M."/>
            <person name="Kobayashi T."/>
        </authorList>
    </citation>
    <scope>NUCLEOTIDE SEQUENCE</scope>
    <source>
        <strain evidence="1">B-399</strain>
    </source>
</reference>
<evidence type="ECO:0000313" key="2">
    <source>
        <dbReference type="Proteomes" id="UP001144205"/>
    </source>
</evidence>
<comment type="caution">
    <text evidence="1">The sequence shown here is derived from an EMBL/GenBank/DDBJ whole genome shotgun (WGS) entry which is preliminary data.</text>
</comment>
<dbReference type="Gene3D" id="3.30.420.310">
    <property type="entry name" value="2-keto-3-deoxy-galactonokinase, C-terminal domain"/>
    <property type="match status" value="1"/>
</dbReference>
<dbReference type="EMBL" id="BROH01000001">
    <property type="protein sequence ID" value="GKY86563.1"/>
    <property type="molecule type" value="Genomic_DNA"/>
</dbReference>
<dbReference type="SUPFAM" id="SSF53067">
    <property type="entry name" value="Actin-like ATPase domain"/>
    <property type="match status" value="1"/>
</dbReference>
<dbReference type="InterPro" id="IPR042258">
    <property type="entry name" value="DGOK_N"/>
</dbReference>
<dbReference type="RefSeq" id="WP_281840527.1">
    <property type="nucleotide sequence ID" value="NZ_BROH01000001.1"/>
</dbReference>
<keyword evidence="2" id="KW-1185">Reference proteome</keyword>
<dbReference type="InterPro" id="IPR007729">
    <property type="entry name" value="DGOK"/>
</dbReference>
<dbReference type="Pfam" id="PF05035">
    <property type="entry name" value="DGOK"/>
    <property type="match status" value="1"/>
</dbReference>
<gene>
    <name evidence="1" type="ORF">STA1M1_04320</name>
</gene>
<dbReference type="InterPro" id="IPR043129">
    <property type="entry name" value="ATPase_NBD"/>
</dbReference>
<evidence type="ECO:0000313" key="1">
    <source>
        <dbReference type="EMBL" id="GKY86563.1"/>
    </source>
</evidence>
<sequence>MSYAAWIAVDWGNSNLRLWAMGPDGPIAERKAPQGTLALPGPEAYEPALLALAGDLIAPDRKTMVLICGAVGALGGWVEAPYRQLPCVPLGAGEFTSPEVKDPRLDLRILPGLNQARPPAILRGEETQAAGFLVSEPDFDGILCLPGTHTKWMHISAGEVVSFLSFMTGELFRFLADASVLRFTTARAGFDEAAFLDAVSDAISRPERMASGLFPLRAEAVLAGLDPVVARSRLMGLLLGAELAAARMQWLGRDVVVIGGAEMAAAYATALEAQGVAVRRFDGDKAALMGLIEAHRLMA</sequence>